<evidence type="ECO:0000256" key="15">
    <source>
        <dbReference type="ARBA" id="ARBA00032605"/>
    </source>
</evidence>
<comment type="subcellular location">
    <subcellularLocation>
        <location evidence="2 19">Cell membrane</location>
        <topology evidence="2 19">Multi-pass membrane protein</topology>
    </subcellularLocation>
</comment>
<dbReference type="UniPathway" id="UPA00148">
    <property type="reaction ID" value="UER00238"/>
</dbReference>
<comment type="similarity">
    <text evidence="4 19">Belongs to the CobS family.</text>
</comment>
<feature type="transmembrane region" description="Helical" evidence="19">
    <location>
        <begin position="184"/>
        <end position="201"/>
    </location>
</feature>
<accession>A0A1Q9A3Q1</accession>
<comment type="caution">
    <text evidence="21">The sequence shown here is derived from an EMBL/GenBank/DDBJ whole genome shotgun (WGS) entry which is preliminary data.</text>
</comment>
<dbReference type="AlphaFoldDB" id="A0A1Q9A3Q1"/>
<evidence type="ECO:0000256" key="11">
    <source>
        <dbReference type="ARBA" id="ARBA00022842"/>
    </source>
</evidence>
<proteinExistence type="inferred from homology"/>
<feature type="transmembrane region" description="Helical" evidence="19">
    <location>
        <begin position="66"/>
        <end position="84"/>
    </location>
</feature>
<comment type="catalytic activity">
    <reaction evidence="18 19">
        <text>alpha-ribazole 5'-phosphate + adenosylcob(III)inamide-GDP = adenosylcob(III)alamin 5'-phosphate + GMP + H(+)</text>
        <dbReference type="Rhea" id="RHEA:23560"/>
        <dbReference type="ChEBI" id="CHEBI:15378"/>
        <dbReference type="ChEBI" id="CHEBI:57918"/>
        <dbReference type="ChEBI" id="CHEBI:58115"/>
        <dbReference type="ChEBI" id="CHEBI:60487"/>
        <dbReference type="ChEBI" id="CHEBI:60493"/>
        <dbReference type="EC" id="2.7.8.26"/>
    </reaction>
</comment>
<evidence type="ECO:0000256" key="5">
    <source>
        <dbReference type="ARBA" id="ARBA00013200"/>
    </source>
</evidence>
<evidence type="ECO:0000256" key="13">
    <source>
        <dbReference type="ARBA" id="ARBA00023136"/>
    </source>
</evidence>
<comment type="function">
    <text evidence="14 19">Joins adenosylcobinamide-GDP and alpha-ribazole to generate adenosylcobalamin (Ado-cobalamin). Also synthesizes adenosylcobalamin 5'-phosphate from adenosylcobinamide-GDP and alpha-ribazole 5'-phosphate.</text>
</comment>
<evidence type="ECO:0000256" key="16">
    <source>
        <dbReference type="ARBA" id="ARBA00032853"/>
    </source>
</evidence>
<evidence type="ECO:0000313" key="20">
    <source>
        <dbReference type="EMBL" id="MBB4006053.1"/>
    </source>
</evidence>
<dbReference type="EC" id="2.7.8.26" evidence="5 19"/>
<evidence type="ECO:0000256" key="1">
    <source>
        <dbReference type="ARBA" id="ARBA00001946"/>
    </source>
</evidence>
<evidence type="ECO:0000256" key="6">
    <source>
        <dbReference type="ARBA" id="ARBA00015850"/>
    </source>
</evidence>
<sequence length="259" mass="26518">MTLNALVDDLARSLGFLSRLPVSSRFFAGHSGEMSRTPRAFPLAGAVIAAPVGLALALLLNLGASSLIAAFVAVALQVILSGALHEDGLADTADGFGGASRERALEIMKDSRIGAYGVLALVLGVGLRVAALAALANRLAPLDVALAVIGIAAVSRALMVWHWHALPPARPGGVAASLGKPTDTALYTALFFGLAVAVITITPFASFHPLAVTLFISATAAFGFNQLTRRRLGGQTGDTIGATQQICEIVALVTLSMAV</sequence>
<feature type="transmembrane region" description="Helical" evidence="19">
    <location>
        <begin position="40"/>
        <end position="60"/>
    </location>
</feature>
<feature type="transmembrane region" description="Helical" evidence="19">
    <location>
        <begin position="142"/>
        <end position="163"/>
    </location>
</feature>
<dbReference type="GO" id="GO:0009236">
    <property type="term" value="P:cobalamin biosynthetic process"/>
    <property type="evidence" value="ECO:0007669"/>
    <property type="project" value="UniProtKB-UniRule"/>
</dbReference>
<dbReference type="NCBIfam" id="NF001276">
    <property type="entry name" value="PRK00235.1-2"/>
    <property type="match status" value="1"/>
</dbReference>
<evidence type="ECO:0000313" key="21">
    <source>
        <dbReference type="EMBL" id="OLP49067.1"/>
    </source>
</evidence>
<reference evidence="21 22" key="1">
    <citation type="submission" date="2016-09" db="EMBL/GenBank/DDBJ databases">
        <title>Rhizobium oryziradicis sp. nov., isolated from the root of rice.</title>
        <authorList>
            <person name="Zhao J."/>
            <person name="Zhang X."/>
        </authorList>
    </citation>
    <scope>NUCLEOTIDE SEQUENCE [LARGE SCALE GENOMIC DNA]</scope>
    <source>
        <strain evidence="21 22">14971</strain>
    </source>
</reference>
<dbReference type="RefSeq" id="WP_075614858.1">
    <property type="nucleotide sequence ID" value="NZ_JACIED010000001.1"/>
</dbReference>
<comment type="pathway">
    <text evidence="3 19">Cofactor biosynthesis; adenosylcobalamin biosynthesis; adenosylcobalamin from cob(II)yrinate a,c-diamide: step 7/7.</text>
</comment>
<evidence type="ECO:0000256" key="4">
    <source>
        <dbReference type="ARBA" id="ARBA00010561"/>
    </source>
</evidence>
<evidence type="ECO:0000313" key="23">
    <source>
        <dbReference type="Proteomes" id="UP000544107"/>
    </source>
</evidence>
<evidence type="ECO:0000256" key="8">
    <source>
        <dbReference type="ARBA" id="ARBA00022573"/>
    </source>
</evidence>
<reference evidence="20 23" key="2">
    <citation type="submission" date="2020-08" db="EMBL/GenBank/DDBJ databases">
        <title>Genomic Encyclopedia of Type Strains, Phase IV (KMG-IV): sequencing the most valuable type-strain genomes for metagenomic binning, comparative biology and taxonomic classification.</title>
        <authorList>
            <person name="Goeker M."/>
        </authorList>
    </citation>
    <scope>NUCLEOTIDE SEQUENCE [LARGE SCALE GENOMIC DNA]</scope>
    <source>
        <strain evidence="20 23">DSM 100021</strain>
    </source>
</reference>
<evidence type="ECO:0000256" key="19">
    <source>
        <dbReference type="HAMAP-Rule" id="MF_00719"/>
    </source>
</evidence>
<evidence type="ECO:0000256" key="7">
    <source>
        <dbReference type="ARBA" id="ARBA00022475"/>
    </source>
</evidence>
<dbReference type="GO" id="GO:0005886">
    <property type="term" value="C:plasma membrane"/>
    <property type="evidence" value="ECO:0007669"/>
    <property type="project" value="UniProtKB-SubCell"/>
</dbReference>
<evidence type="ECO:0000256" key="9">
    <source>
        <dbReference type="ARBA" id="ARBA00022679"/>
    </source>
</evidence>
<evidence type="ECO:0000256" key="10">
    <source>
        <dbReference type="ARBA" id="ARBA00022692"/>
    </source>
</evidence>
<evidence type="ECO:0000256" key="14">
    <source>
        <dbReference type="ARBA" id="ARBA00025228"/>
    </source>
</evidence>
<dbReference type="Proteomes" id="UP000185598">
    <property type="component" value="Unassembled WGS sequence"/>
</dbReference>
<evidence type="ECO:0000313" key="22">
    <source>
        <dbReference type="Proteomes" id="UP000185598"/>
    </source>
</evidence>
<keyword evidence="9 19" id="KW-0808">Transferase</keyword>
<feature type="transmembrane region" description="Helical" evidence="19">
    <location>
        <begin position="113"/>
        <end position="136"/>
    </location>
</feature>
<keyword evidence="10 19" id="KW-0812">Transmembrane</keyword>
<name>A0A1Q9A3Q1_9HYPH</name>
<evidence type="ECO:0000256" key="17">
    <source>
        <dbReference type="ARBA" id="ARBA00048623"/>
    </source>
</evidence>
<keyword evidence="13 19" id="KW-0472">Membrane</keyword>
<evidence type="ECO:0000256" key="2">
    <source>
        <dbReference type="ARBA" id="ARBA00004651"/>
    </source>
</evidence>
<gene>
    <name evidence="19" type="primary">cobS</name>
    <name evidence="21" type="ORF">BJF91_18350</name>
    <name evidence="20" type="ORF">GGQ71_000289</name>
</gene>
<comment type="catalytic activity">
    <reaction evidence="17 19">
        <text>alpha-ribazole + adenosylcob(III)inamide-GDP = adenosylcob(III)alamin + GMP + H(+)</text>
        <dbReference type="Rhea" id="RHEA:16049"/>
        <dbReference type="ChEBI" id="CHEBI:10329"/>
        <dbReference type="ChEBI" id="CHEBI:15378"/>
        <dbReference type="ChEBI" id="CHEBI:18408"/>
        <dbReference type="ChEBI" id="CHEBI:58115"/>
        <dbReference type="ChEBI" id="CHEBI:60487"/>
        <dbReference type="EC" id="2.7.8.26"/>
    </reaction>
</comment>
<keyword evidence="11 19" id="KW-0460">Magnesium</keyword>
<dbReference type="STRING" id="887144.BJF91_18350"/>
<dbReference type="Pfam" id="PF02654">
    <property type="entry name" value="CobS"/>
    <property type="match status" value="1"/>
</dbReference>
<comment type="cofactor">
    <cofactor evidence="1 19">
        <name>Mg(2+)</name>
        <dbReference type="ChEBI" id="CHEBI:18420"/>
    </cofactor>
</comment>
<evidence type="ECO:0000256" key="3">
    <source>
        <dbReference type="ARBA" id="ARBA00004663"/>
    </source>
</evidence>
<dbReference type="NCBIfam" id="TIGR00317">
    <property type="entry name" value="cobS"/>
    <property type="match status" value="1"/>
</dbReference>
<dbReference type="HAMAP" id="MF_00719">
    <property type="entry name" value="CobS"/>
    <property type="match status" value="1"/>
</dbReference>
<dbReference type="PANTHER" id="PTHR34148:SF1">
    <property type="entry name" value="ADENOSYLCOBINAMIDE-GDP RIBAZOLETRANSFERASE"/>
    <property type="match status" value="1"/>
</dbReference>
<evidence type="ECO:0000256" key="12">
    <source>
        <dbReference type="ARBA" id="ARBA00022989"/>
    </source>
</evidence>
<dbReference type="EMBL" id="MKIN01000022">
    <property type="protein sequence ID" value="OLP49067.1"/>
    <property type="molecule type" value="Genomic_DNA"/>
</dbReference>
<evidence type="ECO:0000256" key="18">
    <source>
        <dbReference type="ARBA" id="ARBA00049504"/>
    </source>
</evidence>
<dbReference type="EMBL" id="JACIED010000001">
    <property type="protein sequence ID" value="MBB4006053.1"/>
    <property type="molecule type" value="Genomic_DNA"/>
</dbReference>
<keyword evidence="12 19" id="KW-1133">Transmembrane helix</keyword>
<dbReference type="GO" id="GO:0008818">
    <property type="term" value="F:cobalamin 5'-phosphate synthase activity"/>
    <property type="evidence" value="ECO:0007669"/>
    <property type="project" value="UniProtKB-UniRule"/>
</dbReference>
<protein>
    <recommendedName>
        <fullName evidence="6 19">Adenosylcobinamide-GDP ribazoletransferase</fullName>
        <ecNumber evidence="5 19">2.7.8.26</ecNumber>
    </recommendedName>
    <alternativeName>
        <fullName evidence="16 19">Cobalamin synthase</fullName>
    </alternativeName>
    <alternativeName>
        <fullName evidence="15 19">Cobalamin-5'-phosphate synthase</fullName>
    </alternativeName>
</protein>
<organism evidence="21 22">
    <name type="scientific">Allorhizobium taibaishanense</name>
    <dbReference type="NCBI Taxonomy" id="887144"/>
    <lineage>
        <taxon>Bacteria</taxon>
        <taxon>Pseudomonadati</taxon>
        <taxon>Pseudomonadota</taxon>
        <taxon>Alphaproteobacteria</taxon>
        <taxon>Hyphomicrobiales</taxon>
        <taxon>Rhizobiaceae</taxon>
        <taxon>Rhizobium/Agrobacterium group</taxon>
        <taxon>Allorhizobium</taxon>
    </lineage>
</organism>
<keyword evidence="22" id="KW-1185">Reference proteome</keyword>
<keyword evidence="8 19" id="KW-0169">Cobalamin biosynthesis</keyword>
<dbReference type="OrthoDB" id="9794626at2"/>
<dbReference type="GO" id="GO:0051073">
    <property type="term" value="F:adenosylcobinamide-GDP ribazoletransferase activity"/>
    <property type="evidence" value="ECO:0007669"/>
    <property type="project" value="UniProtKB-UniRule"/>
</dbReference>
<dbReference type="InterPro" id="IPR003805">
    <property type="entry name" value="CobS"/>
</dbReference>
<keyword evidence="7 19" id="KW-1003">Cell membrane</keyword>
<dbReference type="Proteomes" id="UP000544107">
    <property type="component" value="Unassembled WGS sequence"/>
</dbReference>
<dbReference type="PANTHER" id="PTHR34148">
    <property type="entry name" value="ADENOSYLCOBINAMIDE-GDP RIBAZOLETRANSFERASE"/>
    <property type="match status" value="1"/>
</dbReference>